<feature type="active site" evidence="20">
    <location>
        <position position="285"/>
    </location>
</feature>
<keyword evidence="25" id="KW-1185">Reference proteome</keyword>
<dbReference type="NCBIfam" id="NF002378">
    <property type="entry name" value="PRK01372.1"/>
    <property type="match status" value="1"/>
</dbReference>
<comment type="pathway">
    <text evidence="18">Glycan biosynthesis.</text>
</comment>
<keyword evidence="16 19" id="KW-0961">Cell wall biogenesis/degradation</keyword>
<comment type="function">
    <text evidence="2 19">Cell wall formation.</text>
</comment>
<keyword evidence="7 19" id="KW-0963">Cytoplasm</keyword>
<dbReference type="FunFam" id="3.30.470.20:FF:000008">
    <property type="entry name" value="D-alanine--D-alanine ligase"/>
    <property type="match status" value="1"/>
</dbReference>
<dbReference type="PROSITE" id="PS50975">
    <property type="entry name" value="ATP_GRASP"/>
    <property type="match status" value="1"/>
</dbReference>
<keyword evidence="8 19" id="KW-0436">Ligase</keyword>
<dbReference type="Gene3D" id="3.30.470.20">
    <property type="entry name" value="ATP-grasp fold, B domain"/>
    <property type="match status" value="1"/>
</dbReference>
<dbReference type="NCBIfam" id="TIGR01205">
    <property type="entry name" value="D_ala_D_alaTIGR"/>
    <property type="match status" value="1"/>
</dbReference>
<dbReference type="PANTHER" id="PTHR23132">
    <property type="entry name" value="D-ALANINE--D-ALANINE LIGASE"/>
    <property type="match status" value="1"/>
</dbReference>
<dbReference type="Proteomes" id="UP000683585">
    <property type="component" value="Chromosome"/>
</dbReference>
<keyword evidence="11 22" id="KW-0067">ATP-binding</keyword>
<keyword evidence="12 21" id="KW-0460">Magnesium</keyword>
<comment type="cofactor">
    <cofactor evidence="1">
        <name>Mn(2+)</name>
        <dbReference type="ChEBI" id="CHEBI:29035"/>
    </cofactor>
</comment>
<dbReference type="FunFam" id="3.30.1490.20:FF:000007">
    <property type="entry name" value="D-alanine--D-alanine ligase"/>
    <property type="match status" value="1"/>
</dbReference>
<evidence type="ECO:0000256" key="13">
    <source>
        <dbReference type="ARBA" id="ARBA00022960"/>
    </source>
</evidence>
<dbReference type="SUPFAM" id="SSF56059">
    <property type="entry name" value="Glutathione synthetase ATP-binding domain-like"/>
    <property type="match status" value="1"/>
</dbReference>
<feature type="active site" evidence="20">
    <location>
        <position position="154"/>
    </location>
</feature>
<dbReference type="EC" id="6.3.2.4" evidence="6 19"/>
<feature type="binding site" evidence="21">
    <location>
        <position position="276"/>
    </location>
    <ligand>
        <name>Mg(2+)</name>
        <dbReference type="ChEBI" id="CHEBI:18420"/>
        <label>2</label>
    </ligand>
</feature>
<feature type="active site" evidence="20">
    <location>
        <position position="19"/>
    </location>
</feature>
<evidence type="ECO:0000256" key="7">
    <source>
        <dbReference type="ARBA" id="ARBA00022490"/>
    </source>
</evidence>
<organism evidence="24 25">
    <name type="scientific">Candidatus Profftia tarda</name>
    <dbReference type="NCBI Taxonomy" id="1177216"/>
    <lineage>
        <taxon>Bacteria</taxon>
        <taxon>Pseudomonadati</taxon>
        <taxon>Pseudomonadota</taxon>
        <taxon>Gammaproteobacteria</taxon>
        <taxon>Enterobacterales</taxon>
        <taxon>Enterobacteriaceae</taxon>
        <taxon>Candidatus Profftia</taxon>
    </lineage>
</organism>
<keyword evidence="13 19" id="KW-0133">Cell shape</keyword>
<dbReference type="InterPro" id="IPR013815">
    <property type="entry name" value="ATP_grasp_subdomain_1"/>
</dbReference>
<reference evidence="24" key="1">
    <citation type="submission" date="2020-10" db="EMBL/GenBank/DDBJ databases">
        <authorList>
            <person name="Szabo G."/>
        </authorList>
    </citation>
    <scope>NUCLEOTIDE SEQUENCE</scope>
    <source>
        <strain evidence="24">PROFFT</strain>
    </source>
</reference>
<evidence type="ECO:0000256" key="9">
    <source>
        <dbReference type="ARBA" id="ARBA00022723"/>
    </source>
</evidence>
<evidence type="ECO:0000256" key="14">
    <source>
        <dbReference type="ARBA" id="ARBA00022984"/>
    </source>
</evidence>
<dbReference type="GO" id="GO:0046872">
    <property type="term" value="F:metal ion binding"/>
    <property type="evidence" value="ECO:0007669"/>
    <property type="project" value="UniProtKB-KW"/>
</dbReference>
<evidence type="ECO:0000256" key="5">
    <source>
        <dbReference type="ARBA" id="ARBA00010871"/>
    </source>
</evidence>
<feature type="domain" description="ATP-grasp" evidence="23">
    <location>
        <begin position="105"/>
        <end position="307"/>
    </location>
</feature>
<dbReference type="InterPro" id="IPR005905">
    <property type="entry name" value="D_ala_D_ala"/>
</dbReference>
<dbReference type="KEGG" id="ptf:PROFFT_A_01770"/>
<dbReference type="Pfam" id="PF07478">
    <property type="entry name" value="Dala_Dala_lig_C"/>
    <property type="match status" value="1"/>
</dbReference>
<keyword evidence="14 19" id="KW-0573">Peptidoglycan synthesis</keyword>
<comment type="cofactor">
    <cofactor evidence="21">
        <name>Mg(2+)</name>
        <dbReference type="ChEBI" id="CHEBI:18420"/>
    </cofactor>
    <cofactor evidence="21">
        <name>Mn(2+)</name>
        <dbReference type="ChEBI" id="CHEBI:29035"/>
    </cofactor>
    <text evidence="21">Binds 2 magnesium or manganese ions per subunit.</text>
</comment>
<evidence type="ECO:0000256" key="1">
    <source>
        <dbReference type="ARBA" id="ARBA00001936"/>
    </source>
</evidence>
<dbReference type="GO" id="GO:0008716">
    <property type="term" value="F:D-alanine-D-alanine ligase activity"/>
    <property type="evidence" value="ECO:0007669"/>
    <property type="project" value="UniProtKB-UniRule"/>
</dbReference>
<evidence type="ECO:0000256" key="17">
    <source>
        <dbReference type="ARBA" id="ARBA00047614"/>
    </source>
</evidence>
<keyword evidence="15 21" id="KW-0464">Manganese</keyword>
<evidence type="ECO:0000256" key="11">
    <source>
        <dbReference type="ARBA" id="ARBA00022840"/>
    </source>
</evidence>
<evidence type="ECO:0000256" key="22">
    <source>
        <dbReference type="PROSITE-ProRule" id="PRU00409"/>
    </source>
</evidence>
<comment type="catalytic activity">
    <reaction evidence="17 19">
        <text>2 D-alanine + ATP = D-alanyl-D-alanine + ADP + phosphate + H(+)</text>
        <dbReference type="Rhea" id="RHEA:11224"/>
        <dbReference type="ChEBI" id="CHEBI:15378"/>
        <dbReference type="ChEBI" id="CHEBI:30616"/>
        <dbReference type="ChEBI" id="CHEBI:43474"/>
        <dbReference type="ChEBI" id="CHEBI:57416"/>
        <dbReference type="ChEBI" id="CHEBI:57822"/>
        <dbReference type="ChEBI" id="CHEBI:456216"/>
        <dbReference type="EC" id="6.3.2.4"/>
    </reaction>
</comment>
<dbReference type="GO" id="GO:0071555">
    <property type="term" value="P:cell wall organization"/>
    <property type="evidence" value="ECO:0007669"/>
    <property type="project" value="UniProtKB-KW"/>
</dbReference>
<dbReference type="InterPro" id="IPR011761">
    <property type="entry name" value="ATP-grasp"/>
</dbReference>
<dbReference type="InterPro" id="IPR016185">
    <property type="entry name" value="PreATP-grasp_dom_sf"/>
</dbReference>
<dbReference type="SUPFAM" id="SSF52440">
    <property type="entry name" value="PreATP-grasp domain"/>
    <property type="match status" value="1"/>
</dbReference>
<evidence type="ECO:0000256" key="18">
    <source>
        <dbReference type="ARBA" id="ARBA00060592"/>
    </source>
</evidence>
<keyword evidence="9 21" id="KW-0479">Metal-binding</keyword>
<evidence type="ECO:0000256" key="16">
    <source>
        <dbReference type="ARBA" id="ARBA00023316"/>
    </source>
</evidence>
<dbReference type="EMBL" id="LR890047">
    <property type="protein sequence ID" value="CAD6508613.1"/>
    <property type="molecule type" value="Genomic_DNA"/>
</dbReference>
<comment type="pathway">
    <text evidence="4 19">Cell wall biogenesis; peptidoglycan biosynthesis.</text>
</comment>
<evidence type="ECO:0000256" key="8">
    <source>
        <dbReference type="ARBA" id="ARBA00022598"/>
    </source>
</evidence>
<feature type="binding site" evidence="21">
    <location>
        <position position="274"/>
    </location>
    <ligand>
        <name>Mg(2+)</name>
        <dbReference type="ChEBI" id="CHEBI:18420"/>
        <label>1</label>
    </ligand>
</feature>
<evidence type="ECO:0000256" key="6">
    <source>
        <dbReference type="ARBA" id="ARBA00012216"/>
    </source>
</evidence>
<name>A0A8E4EY42_9ENTR</name>
<dbReference type="UniPathway" id="UPA00219"/>
<accession>A0A8E4EY42</accession>
<comment type="similarity">
    <text evidence="5 19">Belongs to the D-alanine--D-alanine ligase family.</text>
</comment>
<dbReference type="PIRSF" id="PIRSF039102">
    <property type="entry name" value="Ddl/VanB"/>
    <property type="match status" value="1"/>
</dbReference>
<evidence type="ECO:0000256" key="4">
    <source>
        <dbReference type="ARBA" id="ARBA00004752"/>
    </source>
</evidence>
<dbReference type="Gene3D" id="3.30.1490.20">
    <property type="entry name" value="ATP-grasp fold, A domain"/>
    <property type="match status" value="1"/>
</dbReference>
<keyword evidence="10 22" id="KW-0547">Nucleotide-binding</keyword>
<evidence type="ECO:0000256" key="2">
    <source>
        <dbReference type="ARBA" id="ARBA00003921"/>
    </source>
</evidence>
<protein>
    <recommendedName>
        <fullName evidence="6 19">D-alanine--D-alanine ligase</fullName>
        <ecNumber evidence="6 19">6.3.2.4</ecNumber>
    </recommendedName>
    <alternativeName>
        <fullName evidence="19">D-Ala-D-Ala ligase</fullName>
    </alternativeName>
    <alternativeName>
        <fullName evidence="19">D-alanylalanine synthetase</fullName>
    </alternativeName>
</protein>
<comment type="subcellular location">
    <subcellularLocation>
        <location evidence="3 19">Cytoplasm</location>
    </subcellularLocation>
</comment>
<evidence type="ECO:0000256" key="21">
    <source>
        <dbReference type="PIRSR" id="PIRSR039102-3"/>
    </source>
</evidence>
<dbReference type="PANTHER" id="PTHR23132:SF23">
    <property type="entry name" value="D-ALANINE--D-ALANINE LIGASE B"/>
    <property type="match status" value="1"/>
</dbReference>
<evidence type="ECO:0000256" key="15">
    <source>
        <dbReference type="ARBA" id="ARBA00023211"/>
    </source>
</evidence>
<evidence type="ECO:0000313" key="24">
    <source>
        <dbReference type="EMBL" id="CAD6508613.1"/>
    </source>
</evidence>
<evidence type="ECO:0000256" key="3">
    <source>
        <dbReference type="ARBA" id="ARBA00004496"/>
    </source>
</evidence>
<gene>
    <name evidence="19 24" type="primary">ddl</name>
    <name evidence="24" type="ORF">PROFFT_A_01770</name>
</gene>
<dbReference type="GO" id="GO:0008360">
    <property type="term" value="P:regulation of cell shape"/>
    <property type="evidence" value="ECO:0007669"/>
    <property type="project" value="UniProtKB-KW"/>
</dbReference>
<dbReference type="HAMAP" id="MF_00047">
    <property type="entry name" value="Dala_Dala_lig"/>
    <property type="match status" value="1"/>
</dbReference>
<feature type="binding site" evidence="21">
    <location>
        <position position="261"/>
    </location>
    <ligand>
        <name>Mg(2+)</name>
        <dbReference type="ChEBI" id="CHEBI:18420"/>
        <label>1</label>
    </ligand>
</feature>
<dbReference type="GO" id="GO:0009252">
    <property type="term" value="P:peptidoglycan biosynthetic process"/>
    <property type="evidence" value="ECO:0007669"/>
    <property type="project" value="UniProtKB-UniRule"/>
</dbReference>
<evidence type="ECO:0000313" key="25">
    <source>
        <dbReference type="Proteomes" id="UP000683585"/>
    </source>
</evidence>
<evidence type="ECO:0000256" key="12">
    <source>
        <dbReference type="ARBA" id="ARBA00022842"/>
    </source>
</evidence>
<sequence length="310" mass="34365">MKNIMAEKVAVLMGGTSSERDVSLESGLAVLNGLIEASINAHPIDIKYFPVIQLKDAGYEKVFIALHGRGGEDGTPQRVLEHLRLPYTGSGVVASALAMDKLRTKLLWQVLGLPVYPFIAIRRSQFNGSLQKEILLDLNNLGLPLVVKPRHEGSSFGMSKVTDFSKLNNALVKAFMYDDDVLIEKWLSGSEYTVVFLGDKILPSIRIQTPGLLYDYQAKYLSNKTKYFCPSGLPKKREYELSSLARHAYQSLDCRGCGRVDVMTNGDGEFYLLEVNTIPGMTTKSLVPMAALQYGLNFSQLVTHILRLAN</sequence>
<dbReference type="AlphaFoldDB" id="A0A8E4EY42"/>
<evidence type="ECO:0000256" key="10">
    <source>
        <dbReference type="ARBA" id="ARBA00022741"/>
    </source>
</evidence>
<dbReference type="GO" id="GO:0005524">
    <property type="term" value="F:ATP binding"/>
    <property type="evidence" value="ECO:0007669"/>
    <property type="project" value="UniProtKB-UniRule"/>
</dbReference>
<dbReference type="Gene3D" id="3.40.50.20">
    <property type="match status" value="1"/>
</dbReference>
<dbReference type="InterPro" id="IPR011095">
    <property type="entry name" value="Dala_Dala_lig_C"/>
</dbReference>
<feature type="binding site" evidence="21">
    <location>
        <position position="274"/>
    </location>
    <ligand>
        <name>Mg(2+)</name>
        <dbReference type="ChEBI" id="CHEBI:18420"/>
        <label>2</label>
    </ligand>
</feature>
<evidence type="ECO:0000259" key="23">
    <source>
        <dbReference type="PROSITE" id="PS50975"/>
    </source>
</evidence>
<dbReference type="GO" id="GO:0005829">
    <property type="term" value="C:cytosol"/>
    <property type="evidence" value="ECO:0007669"/>
    <property type="project" value="TreeGrafter"/>
</dbReference>
<dbReference type="PROSITE" id="PS00844">
    <property type="entry name" value="DALA_DALA_LIGASE_2"/>
    <property type="match status" value="1"/>
</dbReference>
<dbReference type="InterPro" id="IPR000291">
    <property type="entry name" value="D-Ala_lig_Van_CS"/>
</dbReference>
<evidence type="ECO:0000256" key="20">
    <source>
        <dbReference type="PIRSR" id="PIRSR039102-1"/>
    </source>
</evidence>
<evidence type="ECO:0000256" key="19">
    <source>
        <dbReference type="HAMAP-Rule" id="MF_00047"/>
    </source>
</evidence>
<proteinExistence type="inferred from homology"/>